<dbReference type="PANTHER" id="PTHR43047">
    <property type="entry name" value="TWO-COMPONENT HISTIDINE PROTEIN KINASE"/>
    <property type="match status" value="1"/>
</dbReference>
<evidence type="ECO:0000256" key="2">
    <source>
        <dbReference type="ARBA" id="ARBA00004370"/>
    </source>
</evidence>
<dbReference type="Pfam" id="PF00072">
    <property type="entry name" value="Response_reg"/>
    <property type="match status" value="1"/>
</dbReference>
<dbReference type="SMART" id="SM00448">
    <property type="entry name" value="REC"/>
    <property type="match status" value="1"/>
</dbReference>
<evidence type="ECO:0000313" key="20">
    <source>
        <dbReference type="EMBL" id="CAI5758576.1"/>
    </source>
</evidence>
<keyword evidence="11" id="KW-0902">Two-component regulatory system</keyword>
<dbReference type="InterPro" id="IPR003660">
    <property type="entry name" value="HAMP_dom"/>
</dbReference>
<dbReference type="GO" id="GO:1900445">
    <property type="term" value="P:positive regulation of filamentous growth of a population of unicellular organisms in response to biotic stimulus"/>
    <property type="evidence" value="ECO:0007669"/>
    <property type="project" value="UniProtKB-ARBA"/>
</dbReference>
<keyword evidence="8" id="KW-0418">Kinase</keyword>
<dbReference type="PROSITE" id="PS50110">
    <property type="entry name" value="RESPONSE_REGULATORY"/>
    <property type="match status" value="1"/>
</dbReference>
<proteinExistence type="predicted"/>
<evidence type="ECO:0000256" key="16">
    <source>
        <dbReference type="SAM" id="Phobius"/>
    </source>
</evidence>
<dbReference type="PRINTS" id="PR00344">
    <property type="entry name" value="BCTRLSENSOR"/>
</dbReference>
<sequence>MRRLKVGIRTQLIILVGFASLFSLLILAIVTGVYFSKNLTDLRSERLSIISQLRSTQVTQSMTFLGLSIASIASVKEIASPLQLYKNGNHSVTVSQDVKEALDSYISSLDYSMARLYTSDFNLIAESFNNQSYVSQLAQNQLFPITANTTNQSSLPDYIITPVQDSIYFTGPVPNTTITYNTTYFLGSTMAIFSNASEFNERLSEPIGYVSLIANAESLKRVFDTSDTDDYSLVALNPMFGPTNDPELYPYNKTNEIIGYMNIFPVKYSGLKPNSYYTLDFSPALTTILISNDTQGTRLNKKSNAGPKVAMGFNEIKYQNWLWYVIVIQKQSTFSGPITKLKKIVIGVVIGLGAFMCFITFPLAVWFIKPITKLKEATEAITSCRKKDKNVHNSEEEDETLTESKIKRNNSLSSRDSTSSYSSGIRLPARIPRSKPFFKDELTELSEAFNIMTEELEKQYSHLEDRVKSRTKELEASKIEAESANEAKTIFIANISHELRTPLNGILGMTSIAMDEEDESKMKDSLKLIYRSGELLLHILTELLTYSKNTLNRSKLEKTDFQVLEIAYQIHSIFNKLALDQKVNFQIRLKPSILRKLILYGDSNRIIQIIMNLVSNSLKFTPVDGSVHVNFKLLGEYDVSKSQKVNYEKVYVLDNTKVNHEKGPGPLPSLPYESEKALQINDSSSILTFTTQQYENKIFQEQFEDKPLPDSPRSSTASIPTVNNEKPIQLKAITPSPSKRTTYPIFDKKPELNGNHHEILRNNKKFKIRHNYKPKTWVLRVEVIDTGPGIEPALQEKVFEPFVQGDQTLSRNYGGTGLGLSICKQLAKMMNGTLTLKSEIGKGSTFILTLPLPQTGEIVVPSSDMNDLSNDIFNDKPATPETESLPTPVTTVPVKKPSLIFANSTGTANLTPQNNEDTLLESSLKLLKILVAEDNLVNQEVIKRMLKLEGFENIVMACNGAEAIEFIKESMENNEPFDLVFMDIQMPKIDGLLATKMIRNNLKYTKPIIALTAFADESNVKECYNSNMSGFLAKPIRRSNLKKVIAQFCPILLKEIVITPIQEDDSKQFGYFPSMDDKK</sequence>
<keyword evidence="6 16" id="KW-0812">Transmembrane</keyword>
<feature type="compositionally biased region" description="Polar residues" evidence="15">
    <location>
        <begin position="712"/>
        <end position="724"/>
    </location>
</feature>
<dbReference type="GO" id="GO:0000155">
    <property type="term" value="F:phosphorelay sensor kinase activity"/>
    <property type="evidence" value="ECO:0007669"/>
    <property type="project" value="InterPro"/>
</dbReference>
<dbReference type="FunFam" id="1.10.287.130:FF:000004">
    <property type="entry name" value="Ethylene receptor 1"/>
    <property type="match status" value="1"/>
</dbReference>
<keyword evidence="10 16" id="KW-1133">Transmembrane helix</keyword>
<dbReference type="Gene3D" id="3.40.50.2300">
    <property type="match status" value="1"/>
</dbReference>
<keyword evidence="7" id="KW-0547">Nucleotide-binding</keyword>
<evidence type="ECO:0000256" key="10">
    <source>
        <dbReference type="ARBA" id="ARBA00022989"/>
    </source>
</evidence>
<evidence type="ECO:0000256" key="14">
    <source>
        <dbReference type="PROSITE-ProRule" id="PRU00169"/>
    </source>
</evidence>
<evidence type="ECO:0000256" key="9">
    <source>
        <dbReference type="ARBA" id="ARBA00022840"/>
    </source>
</evidence>
<dbReference type="Gene3D" id="6.10.340.10">
    <property type="match status" value="1"/>
</dbReference>
<keyword evidence="13" id="KW-0325">Glycoprotein</keyword>
<dbReference type="InterPro" id="IPR011006">
    <property type="entry name" value="CheY-like_superfamily"/>
</dbReference>
<dbReference type="PANTHER" id="PTHR43047:SF72">
    <property type="entry name" value="OSMOSENSING HISTIDINE PROTEIN KINASE SLN1"/>
    <property type="match status" value="1"/>
</dbReference>
<dbReference type="SUPFAM" id="SSF47384">
    <property type="entry name" value="Homodimeric domain of signal transducing histidine kinase"/>
    <property type="match status" value="1"/>
</dbReference>
<dbReference type="CDD" id="cd00082">
    <property type="entry name" value="HisKA"/>
    <property type="match status" value="1"/>
</dbReference>
<evidence type="ECO:0000313" key="21">
    <source>
        <dbReference type="Proteomes" id="UP001152885"/>
    </source>
</evidence>
<feature type="modified residue" description="4-aspartylphosphate" evidence="14">
    <location>
        <position position="983"/>
    </location>
</feature>
<keyword evidence="9" id="KW-0067">ATP-binding</keyword>
<dbReference type="GO" id="GO:0005524">
    <property type="term" value="F:ATP binding"/>
    <property type="evidence" value="ECO:0007669"/>
    <property type="project" value="UniProtKB-KW"/>
</dbReference>
<dbReference type="SUPFAM" id="SSF52172">
    <property type="entry name" value="CheY-like"/>
    <property type="match status" value="1"/>
</dbReference>
<evidence type="ECO:0000256" key="1">
    <source>
        <dbReference type="ARBA" id="ARBA00000085"/>
    </source>
</evidence>
<dbReference type="SUPFAM" id="SSF55874">
    <property type="entry name" value="ATPase domain of HSP90 chaperone/DNA topoisomerase II/histidine kinase"/>
    <property type="match status" value="2"/>
</dbReference>
<reference evidence="20" key="1">
    <citation type="submission" date="2022-12" db="EMBL/GenBank/DDBJ databases">
        <authorList>
            <person name="Brejova B."/>
        </authorList>
    </citation>
    <scope>NUCLEOTIDE SEQUENCE</scope>
</reference>
<dbReference type="GO" id="GO:0036180">
    <property type="term" value="P:filamentous growth of a population of unicellular organisms in response to biotic stimulus"/>
    <property type="evidence" value="ECO:0007669"/>
    <property type="project" value="UniProtKB-ARBA"/>
</dbReference>
<dbReference type="CDD" id="cd06225">
    <property type="entry name" value="HAMP"/>
    <property type="match status" value="1"/>
</dbReference>
<comment type="caution">
    <text evidence="20">The sequence shown here is derived from an EMBL/GenBank/DDBJ whole genome shotgun (WGS) entry which is preliminary data.</text>
</comment>
<evidence type="ECO:0000256" key="15">
    <source>
        <dbReference type="SAM" id="MobiDB-lite"/>
    </source>
</evidence>
<evidence type="ECO:0000259" key="18">
    <source>
        <dbReference type="PROSITE" id="PS50110"/>
    </source>
</evidence>
<dbReference type="PROSITE" id="PS50109">
    <property type="entry name" value="HIS_KIN"/>
    <property type="match status" value="1"/>
</dbReference>
<dbReference type="InterPro" id="IPR036890">
    <property type="entry name" value="HATPase_C_sf"/>
</dbReference>
<dbReference type="InterPro" id="IPR003661">
    <property type="entry name" value="HisK_dim/P_dom"/>
</dbReference>
<dbReference type="InterPro" id="IPR005467">
    <property type="entry name" value="His_kinase_dom"/>
</dbReference>
<keyword evidence="5" id="KW-0808">Transferase</keyword>
<dbReference type="Pfam" id="PF00512">
    <property type="entry name" value="HisKA"/>
    <property type="match status" value="1"/>
</dbReference>
<gene>
    <name evidence="20" type="ORF">CANVERA_P3088</name>
</gene>
<dbReference type="AlphaFoldDB" id="A0A9W4XAM9"/>
<evidence type="ECO:0000256" key="5">
    <source>
        <dbReference type="ARBA" id="ARBA00022679"/>
    </source>
</evidence>
<dbReference type="SMART" id="SM00304">
    <property type="entry name" value="HAMP"/>
    <property type="match status" value="1"/>
</dbReference>
<feature type="domain" description="Histidine kinase" evidence="17">
    <location>
        <begin position="494"/>
        <end position="854"/>
    </location>
</feature>
<feature type="domain" description="Response regulatory" evidence="18">
    <location>
        <begin position="928"/>
        <end position="1049"/>
    </location>
</feature>
<dbReference type="SMART" id="SM00388">
    <property type="entry name" value="HisKA"/>
    <property type="match status" value="1"/>
</dbReference>
<dbReference type="CDD" id="cd16922">
    <property type="entry name" value="HATPase_EvgS-ArcB-TorS-like"/>
    <property type="match status" value="1"/>
</dbReference>
<dbReference type="InterPro" id="IPR004358">
    <property type="entry name" value="Sig_transdc_His_kin-like_C"/>
</dbReference>
<dbReference type="Proteomes" id="UP001152885">
    <property type="component" value="Unassembled WGS sequence"/>
</dbReference>
<feature type="region of interest" description="Disordered" evidence="15">
    <location>
        <begin position="386"/>
        <end position="423"/>
    </location>
</feature>
<dbReference type="GO" id="GO:0009927">
    <property type="term" value="F:histidine phosphotransfer kinase activity"/>
    <property type="evidence" value="ECO:0007669"/>
    <property type="project" value="TreeGrafter"/>
</dbReference>
<dbReference type="Gene3D" id="3.30.565.10">
    <property type="entry name" value="Histidine kinase-like ATPase, C-terminal domain"/>
    <property type="match status" value="2"/>
</dbReference>
<evidence type="ECO:0000256" key="7">
    <source>
        <dbReference type="ARBA" id="ARBA00022741"/>
    </source>
</evidence>
<dbReference type="GO" id="GO:0005886">
    <property type="term" value="C:plasma membrane"/>
    <property type="evidence" value="ECO:0007669"/>
    <property type="project" value="UniProtKB-ARBA"/>
</dbReference>
<dbReference type="CDD" id="cd17546">
    <property type="entry name" value="REC_hyHK_CKI1_RcsC-like"/>
    <property type="match status" value="1"/>
</dbReference>
<dbReference type="Gene3D" id="1.10.287.130">
    <property type="match status" value="1"/>
</dbReference>
<dbReference type="FunFam" id="3.40.50.2300:FF:000289">
    <property type="entry name" value="Osmosensing histidine protein kinase SLN1"/>
    <property type="match status" value="1"/>
</dbReference>
<evidence type="ECO:0000256" key="6">
    <source>
        <dbReference type="ARBA" id="ARBA00022692"/>
    </source>
</evidence>
<evidence type="ECO:0000256" key="12">
    <source>
        <dbReference type="ARBA" id="ARBA00023136"/>
    </source>
</evidence>
<evidence type="ECO:0000256" key="3">
    <source>
        <dbReference type="ARBA" id="ARBA00012438"/>
    </source>
</evidence>
<organism evidence="20 21">
    <name type="scientific">Candida verbasci</name>
    <dbReference type="NCBI Taxonomy" id="1227364"/>
    <lineage>
        <taxon>Eukaryota</taxon>
        <taxon>Fungi</taxon>
        <taxon>Dikarya</taxon>
        <taxon>Ascomycota</taxon>
        <taxon>Saccharomycotina</taxon>
        <taxon>Pichiomycetes</taxon>
        <taxon>Debaryomycetaceae</taxon>
        <taxon>Candida/Lodderomyces clade</taxon>
        <taxon>Candida</taxon>
    </lineage>
</organism>
<comment type="subcellular location">
    <subcellularLocation>
        <location evidence="2">Membrane</location>
    </subcellularLocation>
</comment>
<dbReference type="EMBL" id="CANTUO010000003">
    <property type="protein sequence ID" value="CAI5758576.1"/>
    <property type="molecule type" value="Genomic_DNA"/>
</dbReference>
<keyword evidence="12 16" id="KW-0472">Membrane</keyword>
<keyword evidence="4 14" id="KW-0597">Phosphoprotein</keyword>
<evidence type="ECO:0000256" key="13">
    <source>
        <dbReference type="ARBA" id="ARBA00023180"/>
    </source>
</evidence>
<dbReference type="InterPro" id="IPR003594">
    <property type="entry name" value="HATPase_dom"/>
</dbReference>
<feature type="region of interest" description="Disordered" evidence="15">
    <location>
        <begin position="703"/>
        <end position="724"/>
    </location>
</feature>
<evidence type="ECO:0000256" key="8">
    <source>
        <dbReference type="ARBA" id="ARBA00022777"/>
    </source>
</evidence>
<evidence type="ECO:0000259" key="19">
    <source>
        <dbReference type="PROSITE" id="PS50885"/>
    </source>
</evidence>
<evidence type="ECO:0000256" key="11">
    <source>
        <dbReference type="ARBA" id="ARBA00023012"/>
    </source>
</evidence>
<protein>
    <recommendedName>
        <fullName evidence="3">histidine kinase</fullName>
        <ecNumber evidence="3">2.7.13.3</ecNumber>
    </recommendedName>
</protein>
<dbReference type="InterPro" id="IPR036097">
    <property type="entry name" value="HisK_dim/P_sf"/>
</dbReference>
<feature type="transmembrane region" description="Helical" evidence="16">
    <location>
        <begin position="12"/>
        <end position="35"/>
    </location>
</feature>
<accession>A0A9W4XAM9</accession>
<feature type="transmembrane region" description="Helical" evidence="16">
    <location>
        <begin position="55"/>
        <end position="75"/>
    </location>
</feature>
<dbReference type="InterPro" id="IPR001789">
    <property type="entry name" value="Sig_transdc_resp-reg_receiver"/>
</dbReference>
<dbReference type="EC" id="2.7.13.3" evidence="3"/>
<dbReference type="PROSITE" id="PS50885">
    <property type="entry name" value="HAMP"/>
    <property type="match status" value="1"/>
</dbReference>
<feature type="domain" description="HAMP" evidence="19">
    <location>
        <begin position="427"/>
        <end position="461"/>
    </location>
</feature>
<comment type="catalytic activity">
    <reaction evidence="1">
        <text>ATP + protein L-histidine = ADP + protein N-phospho-L-histidine.</text>
        <dbReference type="EC" id="2.7.13.3"/>
    </reaction>
</comment>
<evidence type="ECO:0000259" key="17">
    <source>
        <dbReference type="PROSITE" id="PS50109"/>
    </source>
</evidence>
<dbReference type="Pfam" id="PF02518">
    <property type="entry name" value="HATPase_c"/>
    <property type="match status" value="1"/>
</dbReference>
<dbReference type="GO" id="GO:0007234">
    <property type="term" value="P:osmosensory signaling via phosphorelay pathway"/>
    <property type="evidence" value="ECO:0007669"/>
    <property type="project" value="UniProtKB-ARBA"/>
</dbReference>
<keyword evidence="21" id="KW-1185">Reference proteome</keyword>
<feature type="compositionally biased region" description="Low complexity" evidence="15">
    <location>
        <begin position="411"/>
        <end position="423"/>
    </location>
</feature>
<name>A0A9W4XAM9_9ASCO</name>
<feature type="transmembrane region" description="Helical" evidence="16">
    <location>
        <begin position="344"/>
        <end position="368"/>
    </location>
</feature>
<evidence type="ECO:0000256" key="4">
    <source>
        <dbReference type="ARBA" id="ARBA00022553"/>
    </source>
</evidence>
<dbReference type="SMART" id="SM00387">
    <property type="entry name" value="HATPase_c"/>
    <property type="match status" value="1"/>
</dbReference>
<dbReference type="OrthoDB" id="60033at2759"/>